<dbReference type="Pfam" id="PF01832">
    <property type="entry name" value="Glucosaminidase"/>
    <property type="match status" value="1"/>
</dbReference>
<evidence type="ECO:0000259" key="2">
    <source>
        <dbReference type="Pfam" id="PF08239"/>
    </source>
</evidence>
<reference evidence="3 4" key="1">
    <citation type="submission" date="2019-07" db="EMBL/GenBank/DDBJ databases">
        <authorList>
            <person name="Kim J."/>
        </authorList>
    </citation>
    <scope>NUCLEOTIDE SEQUENCE [LARGE SCALE GENOMIC DNA]</scope>
    <source>
        <strain evidence="3 4">JC52</strain>
    </source>
</reference>
<dbReference type="AlphaFoldDB" id="A0A559JM77"/>
<keyword evidence="4" id="KW-1185">Reference proteome</keyword>
<gene>
    <name evidence="3" type="ORF">FPZ49_32845</name>
</gene>
<evidence type="ECO:0000313" key="4">
    <source>
        <dbReference type="Proteomes" id="UP000317036"/>
    </source>
</evidence>
<name>A0A559JM77_9BACL</name>
<dbReference type="GO" id="GO:0004040">
    <property type="term" value="F:amidase activity"/>
    <property type="evidence" value="ECO:0007669"/>
    <property type="project" value="InterPro"/>
</dbReference>
<dbReference type="InterPro" id="IPR002901">
    <property type="entry name" value="MGlyc_endo_b_GlcNAc-like_dom"/>
</dbReference>
<proteinExistence type="predicted"/>
<organism evidence="3 4">
    <name type="scientific">Paenibacillus cremeus</name>
    <dbReference type="NCBI Taxonomy" id="2163881"/>
    <lineage>
        <taxon>Bacteria</taxon>
        <taxon>Bacillati</taxon>
        <taxon>Bacillota</taxon>
        <taxon>Bacilli</taxon>
        <taxon>Bacillales</taxon>
        <taxon>Paenibacillaceae</taxon>
        <taxon>Paenibacillus</taxon>
    </lineage>
</organism>
<dbReference type="Gene3D" id="1.10.530.10">
    <property type="match status" value="1"/>
</dbReference>
<feature type="domain" description="SH3b" evidence="2">
    <location>
        <begin position="91"/>
        <end position="136"/>
    </location>
</feature>
<dbReference type="Proteomes" id="UP000317036">
    <property type="component" value="Unassembled WGS sequence"/>
</dbReference>
<protein>
    <submittedName>
        <fullName evidence="3">SH3 domain-containing protein</fullName>
    </submittedName>
</protein>
<dbReference type="Gene3D" id="2.30.30.40">
    <property type="entry name" value="SH3 Domains"/>
    <property type="match status" value="1"/>
</dbReference>
<evidence type="ECO:0000313" key="3">
    <source>
        <dbReference type="EMBL" id="TVY00984.1"/>
    </source>
</evidence>
<feature type="domain" description="Mannosyl-glycoprotein endo-beta-N-acetylglucosamidase-like" evidence="1">
    <location>
        <begin position="209"/>
        <end position="313"/>
    </location>
</feature>
<dbReference type="Pfam" id="PF08239">
    <property type="entry name" value="SH3_3"/>
    <property type="match status" value="1"/>
</dbReference>
<sequence>MGFSIAPRVNKLAAPMTKPAAELNSKVPLIDADQFAKAQPDFGVLTQMIMGMMVNNEPIEAPAAKVVEPQTNIEPTPEVSISNYEITAYLLNVREEADSRSKIIDVVKQGSLLQVVQSTDNGWLELKSGGYIHGSYAKLISKEVVQAPAPQTAVMVMNQAGQAPAEALVKSEPSKPSSSVTASSGLTEDQISKIMKDTALEGQGLESAILEIEKQYGINSFFTIAVMKLESGHGKSQLARTKNNLFGLNALDSDAYNKALTFSTKGDSVIAFGHIISEYYIDMGLTSIEKVARKYCGANTNWPSLVKSIMNSDYQKVLT</sequence>
<evidence type="ECO:0000259" key="1">
    <source>
        <dbReference type="Pfam" id="PF01832"/>
    </source>
</evidence>
<accession>A0A559JM77</accession>
<dbReference type="InterPro" id="IPR003646">
    <property type="entry name" value="SH3-like_bac-type"/>
</dbReference>
<comment type="caution">
    <text evidence="3">The sequence shown here is derived from an EMBL/GenBank/DDBJ whole genome shotgun (WGS) entry which is preliminary data.</text>
</comment>
<dbReference type="EMBL" id="VNJI01000073">
    <property type="protein sequence ID" value="TVY00984.1"/>
    <property type="molecule type" value="Genomic_DNA"/>
</dbReference>